<protein>
    <submittedName>
        <fullName evidence="2">Uncharacterized protein</fullName>
    </submittedName>
</protein>
<organism evidence="1 2">
    <name type="scientific">Panagrolaimus superbus</name>
    <dbReference type="NCBI Taxonomy" id="310955"/>
    <lineage>
        <taxon>Eukaryota</taxon>
        <taxon>Metazoa</taxon>
        <taxon>Ecdysozoa</taxon>
        <taxon>Nematoda</taxon>
        <taxon>Chromadorea</taxon>
        <taxon>Rhabditida</taxon>
        <taxon>Tylenchina</taxon>
        <taxon>Panagrolaimomorpha</taxon>
        <taxon>Panagrolaimoidea</taxon>
        <taxon>Panagrolaimidae</taxon>
        <taxon>Panagrolaimus</taxon>
    </lineage>
</organism>
<sequence length="93" mass="10623">MHYSAEDSLIMRRQIKVEWLDQIWLIDLSFTPIISLKMSTTIIEQRVLFSVDIKRSGSLDFLDLSLQTAELLQHQSIAKPPVAAKLINSKLQG</sequence>
<keyword evidence="1" id="KW-1185">Reference proteome</keyword>
<evidence type="ECO:0000313" key="1">
    <source>
        <dbReference type="Proteomes" id="UP000887577"/>
    </source>
</evidence>
<name>A0A914YYA4_9BILA</name>
<reference evidence="2" key="1">
    <citation type="submission" date="2022-11" db="UniProtKB">
        <authorList>
            <consortium name="WormBaseParasite"/>
        </authorList>
    </citation>
    <scope>IDENTIFICATION</scope>
</reference>
<dbReference type="AlphaFoldDB" id="A0A914YYA4"/>
<dbReference type="Proteomes" id="UP000887577">
    <property type="component" value="Unplaced"/>
</dbReference>
<dbReference type="WBParaSite" id="PSU_v2.g5480.t1">
    <property type="protein sequence ID" value="PSU_v2.g5480.t1"/>
    <property type="gene ID" value="PSU_v2.g5480"/>
</dbReference>
<evidence type="ECO:0000313" key="2">
    <source>
        <dbReference type="WBParaSite" id="PSU_v2.g5480.t1"/>
    </source>
</evidence>
<proteinExistence type="predicted"/>
<accession>A0A914YYA4</accession>